<reference evidence="3" key="1">
    <citation type="journal article" date="2019" name="Int. J. Syst. Evol. Microbiol.">
        <title>The Global Catalogue of Microorganisms (GCM) 10K type strain sequencing project: providing services to taxonomists for standard genome sequencing and annotation.</title>
        <authorList>
            <consortium name="The Broad Institute Genomics Platform"/>
            <consortium name="The Broad Institute Genome Sequencing Center for Infectious Disease"/>
            <person name="Wu L."/>
            <person name="Ma J."/>
        </authorList>
    </citation>
    <scope>NUCLEOTIDE SEQUENCE [LARGE SCALE GENOMIC DNA]</scope>
    <source>
        <strain evidence="3">JCM 14331</strain>
    </source>
</reference>
<evidence type="ECO:0000256" key="1">
    <source>
        <dbReference type="SAM" id="SignalP"/>
    </source>
</evidence>
<dbReference type="Proteomes" id="UP001501169">
    <property type="component" value="Unassembled WGS sequence"/>
</dbReference>
<name>A0ABP3N9K1_9GAMM</name>
<sequence>MKTVTALILTTVIATGFTASASANSITDTISDAVSTQLTELSANIKQQAKAALEQTAAELFFSTGSKQAEQAITPAVRTTDTDKE</sequence>
<comment type="caution">
    <text evidence="2">The sequence shown here is derived from an EMBL/GenBank/DDBJ whole genome shotgun (WGS) entry which is preliminary data.</text>
</comment>
<dbReference type="EMBL" id="BAAAEO010000001">
    <property type="protein sequence ID" value="GAA0536973.1"/>
    <property type="molecule type" value="Genomic_DNA"/>
</dbReference>
<feature type="signal peptide" evidence="1">
    <location>
        <begin position="1"/>
        <end position="21"/>
    </location>
</feature>
<organism evidence="2 3">
    <name type="scientific">Rheinheimera aquimaris</name>
    <dbReference type="NCBI Taxonomy" id="412437"/>
    <lineage>
        <taxon>Bacteria</taxon>
        <taxon>Pseudomonadati</taxon>
        <taxon>Pseudomonadota</taxon>
        <taxon>Gammaproteobacteria</taxon>
        <taxon>Chromatiales</taxon>
        <taxon>Chromatiaceae</taxon>
        <taxon>Rheinheimera</taxon>
    </lineage>
</organism>
<protein>
    <submittedName>
        <fullName evidence="2">Uncharacterized protein</fullName>
    </submittedName>
</protein>
<proteinExistence type="predicted"/>
<accession>A0ABP3N9K1</accession>
<keyword evidence="3" id="KW-1185">Reference proteome</keyword>
<evidence type="ECO:0000313" key="3">
    <source>
        <dbReference type="Proteomes" id="UP001501169"/>
    </source>
</evidence>
<evidence type="ECO:0000313" key="2">
    <source>
        <dbReference type="EMBL" id="GAA0536973.1"/>
    </source>
</evidence>
<feature type="chain" id="PRO_5047048944" evidence="1">
    <location>
        <begin position="22"/>
        <end position="85"/>
    </location>
</feature>
<dbReference type="RefSeq" id="WP_134059473.1">
    <property type="nucleotide sequence ID" value="NZ_BAAAEO010000001.1"/>
</dbReference>
<keyword evidence="1" id="KW-0732">Signal</keyword>
<gene>
    <name evidence="2" type="ORF">GCM10009098_00510</name>
</gene>